<keyword evidence="6" id="KW-1185">Reference proteome</keyword>
<feature type="transmembrane region" description="Helical" evidence="5">
    <location>
        <begin position="142"/>
        <end position="162"/>
    </location>
</feature>
<proteinExistence type="inferred from homology"/>
<evidence type="ECO:0000256" key="4">
    <source>
        <dbReference type="ARBA" id="ARBA00023136"/>
    </source>
</evidence>
<feature type="transmembrane region" description="Helical" evidence="5">
    <location>
        <begin position="90"/>
        <end position="108"/>
    </location>
</feature>
<dbReference type="PANTHER" id="PTHR12859">
    <property type="entry name" value="PRA1 PROTEIN"/>
    <property type="match status" value="1"/>
</dbReference>
<protein>
    <recommendedName>
        <fullName evidence="5">PRA1 family protein</fullName>
    </recommendedName>
</protein>
<keyword evidence="3 5" id="KW-1133">Transmembrane helix</keyword>
<sequence length="200" mass="22871">MSFNRSKIAAPEATTADENYHWNNDIEFAPLRSIDEFLLNKDRYELAPFNDFPKWNNRITSNLLYFQSNYFVSILAFGLFASFIHAKAMAIGFVVLGLIVGLGLFLRSRDPRVIVIRQEHPYAFLAVIVVVLYSFITYLQFVVITLFSIAFPTLLVLIHASLRLRNLMNKVNNSVYKRVSSADKTVMAAIIKVLSRDLRA</sequence>
<keyword evidence="2 5" id="KW-0812">Transmembrane</keyword>
<evidence type="ECO:0000256" key="5">
    <source>
        <dbReference type="RuleBase" id="RU363107"/>
    </source>
</evidence>
<dbReference type="Pfam" id="PF03208">
    <property type="entry name" value="PRA1"/>
    <property type="match status" value="1"/>
</dbReference>
<dbReference type="PANTHER" id="PTHR12859:SF0">
    <property type="entry name" value="PRA1 FAMILY PROTEIN"/>
    <property type="match status" value="1"/>
</dbReference>
<dbReference type="WBParaSite" id="Pan_g15538.t1">
    <property type="protein sequence ID" value="Pan_g15538.t1"/>
    <property type="gene ID" value="Pan_g15538"/>
</dbReference>
<feature type="transmembrane region" description="Helical" evidence="5">
    <location>
        <begin position="63"/>
        <end position="84"/>
    </location>
</feature>
<accession>A0A7E4V1Y8</accession>
<evidence type="ECO:0000256" key="3">
    <source>
        <dbReference type="ARBA" id="ARBA00022989"/>
    </source>
</evidence>
<evidence type="ECO:0000313" key="7">
    <source>
        <dbReference type="WBParaSite" id="Pan_g15538.t1"/>
    </source>
</evidence>
<reference evidence="6" key="1">
    <citation type="journal article" date="2013" name="Genetics">
        <title>The draft genome and transcriptome of Panagrellus redivivus are shaped by the harsh demands of a free-living lifestyle.</title>
        <authorList>
            <person name="Srinivasan J."/>
            <person name="Dillman A.R."/>
            <person name="Macchietto M.G."/>
            <person name="Heikkinen L."/>
            <person name="Lakso M."/>
            <person name="Fracchia K.M."/>
            <person name="Antoshechkin I."/>
            <person name="Mortazavi A."/>
            <person name="Wong G."/>
            <person name="Sternberg P.W."/>
        </authorList>
    </citation>
    <scope>NUCLEOTIDE SEQUENCE [LARGE SCALE GENOMIC DNA]</scope>
    <source>
        <strain evidence="6">MT8872</strain>
    </source>
</reference>
<feature type="transmembrane region" description="Helical" evidence="5">
    <location>
        <begin position="120"/>
        <end position="136"/>
    </location>
</feature>
<evidence type="ECO:0000256" key="2">
    <source>
        <dbReference type="ARBA" id="ARBA00022692"/>
    </source>
</evidence>
<dbReference type="Proteomes" id="UP000492821">
    <property type="component" value="Unassembled WGS sequence"/>
</dbReference>
<dbReference type="AlphaFoldDB" id="A0A7E4V1Y8"/>
<organism evidence="6 7">
    <name type="scientific">Panagrellus redivivus</name>
    <name type="common">Microworm</name>
    <dbReference type="NCBI Taxonomy" id="6233"/>
    <lineage>
        <taxon>Eukaryota</taxon>
        <taxon>Metazoa</taxon>
        <taxon>Ecdysozoa</taxon>
        <taxon>Nematoda</taxon>
        <taxon>Chromadorea</taxon>
        <taxon>Rhabditida</taxon>
        <taxon>Tylenchina</taxon>
        <taxon>Panagrolaimomorpha</taxon>
        <taxon>Panagrolaimoidea</taxon>
        <taxon>Panagrolaimidae</taxon>
        <taxon>Panagrellus</taxon>
    </lineage>
</organism>
<keyword evidence="4 5" id="KW-0472">Membrane</keyword>
<dbReference type="GO" id="GO:0016020">
    <property type="term" value="C:membrane"/>
    <property type="evidence" value="ECO:0007669"/>
    <property type="project" value="UniProtKB-SubCell"/>
</dbReference>
<evidence type="ECO:0000313" key="6">
    <source>
        <dbReference type="Proteomes" id="UP000492821"/>
    </source>
</evidence>
<name>A0A7E4V1Y8_PANRE</name>
<comment type="subcellular location">
    <subcellularLocation>
        <location evidence="1 5">Membrane</location>
        <topology evidence="1 5">Multi-pass membrane protein</topology>
    </subcellularLocation>
</comment>
<dbReference type="InterPro" id="IPR004895">
    <property type="entry name" value="Prenylated_rab_accept_PRA1"/>
</dbReference>
<evidence type="ECO:0000256" key="1">
    <source>
        <dbReference type="ARBA" id="ARBA00004141"/>
    </source>
</evidence>
<comment type="similarity">
    <text evidence="5">Belongs to the PRA1 family.</text>
</comment>
<reference evidence="7" key="2">
    <citation type="submission" date="2020-10" db="UniProtKB">
        <authorList>
            <consortium name="WormBaseParasite"/>
        </authorList>
    </citation>
    <scope>IDENTIFICATION</scope>
</reference>